<proteinExistence type="predicted"/>
<accession>A0AAX4P593</accession>
<dbReference type="Gene3D" id="3.30.40.10">
    <property type="entry name" value="Zinc/RING finger domain, C3HC4 (zinc finger)"/>
    <property type="match status" value="1"/>
</dbReference>
<gene>
    <name evidence="4" type="ORF">HKI87_03g26160</name>
</gene>
<keyword evidence="1" id="KW-0862">Zinc</keyword>
<dbReference type="SUPFAM" id="SSF57850">
    <property type="entry name" value="RING/U-box"/>
    <property type="match status" value="1"/>
</dbReference>
<evidence type="ECO:0000313" key="5">
    <source>
        <dbReference type="Proteomes" id="UP001472866"/>
    </source>
</evidence>
<reference evidence="4 5" key="1">
    <citation type="submission" date="2024-03" db="EMBL/GenBank/DDBJ databases">
        <title>Complete genome sequence of the green alga Chloropicon roscoffensis RCC1871.</title>
        <authorList>
            <person name="Lemieux C."/>
            <person name="Pombert J.-F."/>
            <person name="Otis C."/>
            <person name="Turmel M."/>
        </authorList>
    </citation>
    <scope>NUCLEOTIDE SEQUENCE [LARGE SCALE GENOMIC DNA]</scope>
    <source>
        <strain evidence="4 5">RCC1871</strain>
    </source>
</reference>
<evidence type="ECO:0000256" key="2">
    <source>
        <dbReference type="SAM" id="MobiDB-lite"/>
    </source>
</evidence>
<keyword evidence="5" id="KW-1185">Reference proteome</keyword>
<protein>
    <submittedName>
        <fullName evidence="4">RING-type domain-containing protein</fullName>
    </submittedName>
</protein>
<evidence type="ECO:0000259" key="3">
    <source>
        <dbReference type="PROSITE" id="PS50089"/>
    </source>
</evidence>
<dbReference type="InterPro" id="IPR043312">
    <property type="entry name" value="AtBBR-like"/>
</dbReference>
<dbReference type="PANTHER" id="PTHR47530">
    <property type="entry name" value="E3 UBIQUITIN LIGASE BIG BROTHER-RELATED"/>
    <property type="match status" value="1"/>
</dbReference>
<feature type="domain" description="RING-type" evidence="3">
    <location>
        <begin position="184"/>
        <end position="225"/>
    </location>
</feature>
<keyword evidence="1" id="KW-0479">Metal-binding</keyword>
<sequence>MEEGGTSLQATPPAGDARTERKLFGGAETEEDADLALARVLQEQERELYYIAQQNYQQGGTLKESAGEGSPLAAFQERSINSLHTDYESDDSDLNDEQLAARLQQEELRQRMYYDTSGRPAEFAENAPYDPKADETPEEFTYEDFSTLGDSVGTVKLGLSQDKIDSMRTVQYASASDEYTDEKCAICQVEFEEGEDALLLPCKHLFHADCIDIWLADNKCCPVCKQEIED</sequence>
<keyword evidence="1" id="KW-0863">Zinc-finger</keyword>
<evidence type="ECO:0000313" key="4">
    <source>
        <dbReference type="EMBL" id="WZN61082.1"/>
    </source>
</evidence>
<dbReference type="AlphaFoldDB" id="A0AAX4P593"/>
<evidence type="ECO:0000256" key="1">
    <source>
        <dbReference type="PROSITE-ProRule" id="PRU00175"/>
    </source>
</evidence>
<dbReference type="Pfam" id="PF13639">
    <property type="entry name" value="zf-RING_2"/>
    <property type="match status" value="1"/>
</dbReference>
<dbReference type="GO" id="GO:0008270">
    <property type="term" value="F:zinc ion binding"/>
    <property type="evidence" value="ECO:0007669"/>
    <property type="project" value="UniProtKB-KW"/>
</dbReference>
<dbReference type="PROSITE" id="PS50089">
    <property type="entry name" value="ZF_RING_2"/>
    <property type="match status" value="1"/>
</dbReference>
<dbReference type="SMART" id="SM00184">
    <property type="entry name" value="RING"/>
    <property type="match status" value="1"/>
</dbReference>
<name>A0AAX4P593_9CHLO</name>
<dbReference type="PANTHER" id="PTHR47530:SF4">
    <property type="entry name" value="E3 UBIQUITIN LIGASE BIG BROTHER-RELATED"/>
    <property type="match status" value="1"/>
</dbReference>
<dbReference type="EMBL" id="CP151503">
    <property type="protein sequence ID" value="WZN61082.1"/>
    <property type="molecule type" value="Genomic_DNA"/>
</dbReference>
<feature type="compositionally biased region" description="Polar residues" evidence="2">
    <location>
        <begin position="1"/>
        <end position="10"/>
    </location>
</feature>
<feature type="region of interest" description="Disordered" evidence="2">
    <location>
        <begin position="1"/>
        <end position="29"/>
    </location>
</feature>
<organism evidence="4 5">
    <name type="scientific">Chloropicon roscoffensis</name>
    <dbReference type="NCBI Taxonomy" id="1461544"/>
    <lineage>
        <taxon>Eukaryota</taxon>
        <taxon>Viridiplantae</taxon>
        <taxon>Chlorophyta</taxon>
        <taxon>Chloropicophyceae</taxon>
        <taxon>Chloropicales</taxon>
        <taxon>Chloropicaceae</taxon>
        <taxon>Chloropicon</taxon>
    </lineage>
</organism>
<dbReference type="InterPro" id="IPR001841">
    <property type="entry name" value="Znf_RING"/>
</dbReference>
<dbReference type="Proteomes" id="UP001472866">
    <property type="component" value="Chromosome 03"/>
</dbReference>
<dbReference type="InterPro" id="IPR013083">
    <property type="entry name" value="Znf_RING/FYVE/PHD"/>
</dbReference>